<evidence type="ECO:0000259" key="10">
    <source>
        <dbReference type="PROSITE" id="PS50075"/>
    </source>
</evidence>
<proteinExistence type="predicted"/>
<keyword evidence="2" id="KW-0597">Phosphoprotein</keyword>
<evidence type="ECO:0000256" key="4">
    <source>
        <dbReference type="ARBA" id="ARBA00022679"/>
    </source>
</evidence>
<dbReference type="InterPro" id="IPR020841">
    <property type="entry name" value="PKS_Beta-ketoAc_synthase_dom"/>
</dbReference>
<dbReference type="PROSITE" id="PS52019">
    <property type="entry name" value="PKS_MFAS_DH"/>
    <property type="match status" value="1"/>
</dbReference>
<feature type="domain" description="PKS/mFAS DH" evidence="12">
    <location>
        <begin position="950"/>
        <end position="1228"/>
    </location>
</feature>
<dbReference type="SUPFAM" id="SSF53335">
    <property type="entry name" value="S-adenosyl-L-methionine-dependent methyltransferases"/>
    <property type="match status" value="1"/>
</dbReference>
<dbReference type="Pfam" id="PF13602">
    <property type="entry name" value="ADH_zinc_N_2"/>
    <property type="match status" value="1"/>
</dbReference>
<dbReference type="InterPro" id="IPR014043">
    <property type="entry name" value="Acyl_transferase_dom"/>
</dbReference>
<reference evidence="13" key="1">
    <citation type="submission" date="2021-03" db="EMBL/GenBank/DDBJ databases">
        <authorList>
            <person name="Tagirdzhanova G."/>
        </authorList>
    </citation>
    <scope>NUCLEOTIDE SEQUENCE</scope>
</reference>
<dbReference type="PANTHER" id="PTHR43775:SF49">
    <property type="entry name" value="SYNTHASE, PUTATIVE (JCVI)-RELATED"/>
    <property type="match status" value="1"/>
</dbReference>
<dbReference type="InterPro" id="IPR057326">
    <property type="entry name" value="KR_dom"/>
</dbReference>
<dbReference type="Pfam" id="PF16197">
    <property type="entry name" value="KAsynt_C_assoc"/>
    <property type="match status" value="1"/>
</dbReference>
<dbReference type="InterPro" id="IPR029063">
    <property type="entry name" value="SAM-dependent_MTases_sf"/>
</dbReference>
<dbReference type="InterPro" id="IPR020806">
    <property type="entry name" value="PKS_PP-bd"/>
</dbReference>
<dbReference type="SMART" id="SM00826">
    <property type="entry name" value="PKS_DH"/>
    <property type="match status" value="1"/>
</dbReference>
<dbReference type="FunFam" id="3.40.50.720:FF:000209">
    <property type="entry name" value="Polyketide synthase Pks12"/>
    <property type="match status" value="1"/>
</dbReference>
<dbReference type="Pfam" id="PF14765">
    <property type="entry name" value="PS-DH"/>
    <property type="match status" value="1"/>
</dbReference>
<dbReference type="Pfam" id="PF08242">
    <property type="entry name" value="Methyltransf_12"/>
    <property type="match status" value="1"/>
</dbReference>
<dbReference type="PROSITE" id="PS01162">
    <property type="entry name" value="QOR_ZETA_CRYSTAL"/>
    <property type="match status" value="1"/>
</dbReference>
<evidence type="ECO:0008006" key="15">
    <source>
        <dbReference type="Google" id="ProtNLM"/>
    </source>
</evidence>
<gene>
    <name evidence="13" type="ORF">IMSHALPRED_004075</name>
</gene>
<dbReference type="GO" id="GO:0031177">
    <property type="term" value="F:phosphopantetheine binding"/>
    <property type="evidence" value="ECO:0007669"/>
    <property type="project" value="InterPro"/>
</dbReference>
<dbReference type="CDD" id="cd05195">
    <property type="entry name" value="enoyl_red"/>
    <property type="match status" value="1"/>
</dbReference>
<evidence type="ECO:0000256" key="6">
    <source>
        <dbReference type="ARBA" id="ARBA00023268"/>
    </source>
</evidence>
<dbReference type="GO" id="GO:0008168">
    <property type="term" value="F:methyltransferase activity"/>
    <property type="evidence" value="ECO:0007669"/>
    <property type="project" value="UniProtKB-KW"/>
</dbReference>
<dbReference type="SUPFAM" id="SSF53901">
    <property type="entry name" value="Thiolase-like"/>
    <property type="match status" value="1"/>
</dbReference>
<keyword evidence="7" id="KW-0012">Acyltransferase</keyword>
<feature type="domain" description="Carrier" evidence="10">
    <location>
        <begin position="2436"/>
        <end position="2514"/>
    </location>
</feature>
<dbReference type="InterPro" id="IPR009081">
    <property type="entry name" value="PP-bd_ACP"/>
</dbReference>
<organism evidence="13 14">
    <name type="scientific">Imshaugia aleurites</name>
    <dbReference type="NCBI Taxonomy" id="172621"/>
    <lineage>
        <taxon>Eukaryota</taxon>
        <taxon>Fungi</taxon>
        <taxon>Dikarya</taxon>
        <taxon>Ascomycota</taxon>
        <taxon>Pezizomycotina</taxon>
        <taxon>Lecanoromycetes</taxon>
        <taxon>OSLEUM clade</taxon>
        <taxon>Lecanoromycetidae</taxon>
        <taxon>Lecanorales</taxon>
        <taxon>Lecanorineae</taxon>
        <taxon>Parmeliaceae</taxon>
        <taxon>Imshaugia</taxon>
    </lineage>
</organism>
<evidence type="ECO:0000313" key="13">
    <source>
        <dbReference type="EMBL" id="CAF9906094.1"/>
    </source>
</evidence>
<dbReference type="Pfam" id="PF00550">
    <property type="entry name" value="PP-binding"/>
    <property type="match status" value="1"/>
</dbReference>
<dbReference type="InterPro" id="IPR049900">
    <property type="entry name" value="PKS_mFAS_DH"/>
</dbReference>
<dbReference type="InterPro" id="IPR049551">
    <property type="entry name" value="PKS_DH_C"/>
</dbReference>
<keyword evidence="4" id="KW-0808">Transferase</keyword>
<feature type="region of interest" description="N-terminal hotdog fold" evidence="8">
    <location>
        <begin position="950"/>
        <end position="1079"/>
    </location>
</feature>
<dbReference type="SMART" id="SM00823">
    <property type="entry name" value="PKS_PP"/>
    <property type="match status" value="1"/>
</dbReference>
<dbReference type="Proteomes" id="UP000664534">
    <property type="component" value="Unassembled WGS sequence"/>
</dbReference>
<dbReference type="InterPro" id="IPR001227">
    <property type="entry name" value="Ac_transferase_dom_sf"/>
</dbReference>
<dbReference type="EMBL" id="CAJPDT010000002">
    <property type="protein sequence ID" value="CAF9906094.1"/>
    <property type="molecule type" value="Genomic_DNA"/>
</dbReference>
<keyword evidence="5" id="KW-0521">NADP</keyword>
<dbReference type="InterPro" id="IPR016035">
    <property type="entry name" value="Acyl_Trfase/lysoPLipase"/>
</dbReference>
<feature type="domain" description="Ketosynthase family 3 (KS3)" evidence="11">
    <location>
        <begin position="55"/>
        <end position="472"/>
    </location>
</feature>
<dbReference type="InterPro" id="IPR049552">
    <property type="entry name" value="PKS_DH_N"/>
</dbReference>
<evidence type="ECO:0000256" key="3">
    <source>
        <dbReference type="ARBA" id="ARBA00022603"/>
    </source>
</evidence>
<keyword evidence="3" id="KW-0489">Methyltransferase</keyword>
<feature type="compositionally biased region" description="Polar residues" evidence="9">
    <location>
        <begin position="45"/>
        <end position="54"/>
    </location>
</feature>
<dbReference type="Gene3D" id="3.40.50.720">
    <property type="entry name" value="NAD(P)-binding Rossmann-like Domain"/>
    <property type="match status" value="1"/>
</dbReference>
<dbReference type="InterPro" id="IPR013154">
    <property type="entry name" value="ADH-like_N"/>
</dbReference>
<dbReference type="PROSITE" id="PS52004">
    <property type="entry name" value="KS3_2"/>
    <property type="match status" value="1"/>
</dbReference>
<dbReference type="SMART" id="SM00825">
    <property type="entry name" value="PKS_KS"/>
    <property type="match status" value="1"/>
</dbReference>
<evidence type="ECO:0000256" key="2">
    <source>
        <dbReference type="ARBA" id="ARBA00022553"/>
    </source>
</evidence>
<dbReference type="InterPro" id="IPR036736">
    <property type="entry name" value="ACP-like_sf"/>
</dbReference>
<dbReference type="SUPFAM" id="SSF47336">
    <property type="entry name" value="ACP-like"/>
    <property type="match status" value="1"/>
</dbReference>
<dbReference type="GO" id="GO:0004315">
    <property type="term" value="F:3-oxoacyl-[acyl-carrier-protein] synthase activity"/>
    <property type="evidence" value="ECO:0007669"/>
    <property type="project" value="InterPro"/>
</dbReference>
<dbReference type="Pfam" id="PF00698">
    <property type="entry name" value="Acyl_transf_1"/>
    <property type="match status" value="1"/>
</dbReference>
<dbReference type="Pfam" id="PF08240">
    <property type="entry name" value="ADH_N"/>
    <property type="match status" value="1"/>
</dbReference>
<dbReference type="GO" id="GO:0044550">
    <property type="term" value="P:secondary metabolite biosynthetic process"/>
    <property type="evidence" value="ECO:0007669"/>
    <property type="project" value="TreeGrafter"/>
</dbReference>
<dbReference type="SMART" id="SM00822">
    <property type="entry name" value="PKS_KR"/>
    <property type="match status" value="1"/>
</dbReference>
<dbReference type="InterPro" id="IPR016039">
    <property type="entry name" value="Thiolase-like"/>
</dbReference>
<dbReference type="Gene3D" id="3.40.50.150">
    <property type="entry name" value="Vaccinia Virus protein VP39"/>
    <property type="match status" value="1"/>
</dbReference>
<dbReference type="InterPro" id="IPR014031">
    <property type="entry name" value="Ketoacyl_synth_C"/>
</dbReference>
<dbReference type="InterPro" id="IPR042104">
    <property type="entry name" value="PKS_dehydratase_sf"/>
</dbReference>
<feature type="compositionally biased region" description="Polar residues" evidence="9">
    <location>
        <begin position="12"/>
        <end position="28"/>
    </location>
</feature>
<dbReference type="InterPro" id="IPR016036">
    <property type="entry name" value="Malonyl_transacylase_ACP-bd"/>
</dbReference>
<feature type="region of interest" description="C-terminal hotdog fold" evidence="8">
    <location>
        <begin position="1089"/>
        <end position="1228"/>
    </location>
</feature>
<keyword evidence="6" id="KW-0511">Multifunctional enzyme</keyword>
<comment type="caution">
    <text evidence="13">The sequence shown here is derived from an EMBL/GenBank/DDBJ whole genome shotgun (WGS) entry which is preliminary data.</text>
</comment>
<dbReference type="Gene3D" id="1.10.1200.10">
    <property type="entry name" value="ACP-like"/>
    <property type="match status" value="1"/>
</dbReference>
<dbReference type="SUPFAM" id="SSF50129">
    <property type="entry name" value="GroES-like"/>
    <property type="match status" value="1"/>
</dbReference>
<dbReference type="Pfam" id="PF02801">
    <property type="entry name" value="Ketoacyl-synt_C"/>
    <property type="match status" value="1"/>
</dbReference>
<feature type="region of interest" description="Disordered" evidence="9">
    <location>
        <begin position="1"/>
        <end position="54"/>
    </location>
</feature>
<dbReference type="Pfam" id="PF00109">
    <property type="entry name" value="ketoacyl-synt"/>
    <property type="match status" value="1"/>
</dbReference>
<dbReference type="SMART" id="SM00827">
    <property type="entry name" value="PKS_AT"/>
    <property type="match status" value="1"/>
</dbReference>
<dbReference type="PROSITE" id="PS00606">
    <property type="entry name" value="KS3_1"/>
    <property type="match status" value="1"/>
</dbReference>
<dbReference type="InterPro" id="IPR011032">
    <property type="entry name" value="GroES-like_sf"/>
</dbReference>
<dbReference type="SUPFAM" id="SSF52151">
    <property type="entry name" value="FabD/lysophospholipase-like"/>
    <property type="match status" value="1"/>
</dbReference>
<evidence type="ECO:0000256" key="9">
    <source>
        <dbReference type="SAM" id="MobiDB-lite"/>
    </source>
</evidence>
<evidence type="ECO:0000256" key="7">
    <source>
        <dbReference type="ARBA" id="ARBA00023315"/>
    </source>
</evidence>
<evidence type="ECO:0000256" key="5">
    <source>
        <dbReference type="ARBA" id="ARBA00022857"/>
    </source>
</evidence>
<sequence>MADETEPLVNGHSHQSINGTSNSHNHTYVNGYRHPSNGDFKPGTVRSSPEASSSVDPVVVCGLGIRLPGGVRNAEDFWDLLVNGKDAQGPVRSDRYKLDSFNDALGKKGAIQIQRGYFLDDDLTSLDTSFFSMSKDELEKSDPQQRQLLEVTKECLESAGEIDYRGKLVGCYVGTFGEDWLEMSARETQHCGGYILTGHSDLIISNRVSYEYDLRGPSMVIKTGCSASLVALHEACRALHSGDCSGAIVAGTSLIMGPRTTAAMTQEGILSPDGSCKTFDAAANGFARAEAINAIYIKKLSDALRDGNPIRAVIRNTGTNSDGRSQGLMTPSSEAHEALIRKVYSDSDLMPSETGYVECHGTGTPVGDPLETAAIGRVFGEKGVYIGSVKPNVGHSEGASGLTSLIKVLLSLQHGTIPPNIKFRTPNPRINFNKNRLVVPIKATPWPQDRSKRASVNSFGIGGTNAHVILESPDAYIPVPCKAFETDVSSKLPLLLVFSANTQESLRQQVVNNTTYLESYPDRVLDMAYTLNQRREHRVYRTFCTFGDDRVIGKAATIAKVPTTVPDLVMVFSGQGAQWPTMGRELIVTNSEFRNDIRSMDSILQSLRYPPAWRIEDELFKNETSQIHRAELAQPLCTAIQIALVNVFRRSRIQPTSVVGHSSGEIAAAYAARAISFREATILSYYRGYVAKTSSSAGGMAAIGLGAGAAARFLKEGVEIACENSSNSVTLSGDKEMLDNVVGAVKESNPDVLARTLKVDVAYHSHHMASLAKEYRSLVESELADRCVSSLSTKECTTRRHLDTLFFSSTTGEVFEDPVAMNAQYWQTNLTSPVLFDSAVRTLLQRQRNNVFLEIGPHSTLAGPLRQICSEAELDCLYIPTMIRNKNCAETLLSAWGQLYQQGISFSFEPLTRGGSVLPDLPSYPWDHSASYWYESRLSKDWRFRKHGYHGLLGLRVAESTPFEPLWRNVLSLEDEPWLCDHKIRGDVVFPFAGYAAMAGECMRQLSGVTDGYSLRHVVVHSALVLTEFKSVEMITALRPHRLTDSLDSDWFEFTISSSSGSTWMRNCKGQVKARQTDLAPCEEFPVYPREVNPSRWYAALAQIGFNYGPEFSKLKNITSSTTESLSNGEIENPYQEAPYVFHPTAIDACLQLILVAMSKGIGRNFGHVAVPTKIDEMEVARSASTMIAKAWNLTASEAPGIDCVSEGRTCLRARGVHLTPMDDEEDLDSAWDRHAAARLEWAPDFDFFDAASLFKPPESNIEETTLQEEIILLCIMESAERLQGLETHQWHYQKYRDWLGKQVSRAENGSYPVVRDCKQLFSLNPSARRKLIDDRLKQLSSTGSKAPVVAGIKRILDNAEALFTGKADALDLLMQDNVLTKIYNAVSFGHGELVRMLSHTKPNLRVLEVGAGTGATTESILQDLVDKNGYPLYSLYSFTDVSAGFFPQAKERFPHASNMEYSVFDISRNPIEQGFEVASYDLILAANVVHATPSLHETLCNLRPLLRPHGHLVLTELCAVIQAPNYIFGNLSGWWLGEADGRSDEPYASVDRWDLELKAAGFTGVDTAVFDAEQPYQYSAAIISRALPDLDGGSKGTAITILCDQEFNEITRNLVAEIQSLGIDYSLCKFGDQLPQGEAIIATIDLESCFFNSVSEKSFRAFQDLLAEQDHRIILWLTTPSQILCGDPRSAQTIGVARTIRSELTAPFVTLEIDPREKNFGKLVMQIFGKITKEDDNSTLAPDMEYAVDDGVIKIGRYHPFSLQTELGHKTSLPDTHSAMTLEIMKPGLMQTFQWSRKAMPGELGKDEVEIQTAAVGLNFRDLLLVMGILKYGPASEGVPLGIDTTGVIRRVGSNVSNVAVGDRIFALAPHGCITDRLVLPSSLAVKLPDDLTFEDAATMPCCFATAIYSLLNVGGMMKGQTVLIHSAAGGVGHAAIQTCRMIGAEVYATVGNEDKVRYLMDKFQLPRNHIFNSRDDSFLPDLRRETEGKGVDLVLNSLSGELLHASWKCVAEFGKLIELGKRDIVGFGKLEMDIFEANRSYCCVDIAHLVRQRPEQMARALEKCLELYQQGHVTPIRPLLAYGAGDPMEAFKSLQDGDRIGKVILKMSQNNSTISGIRSAGTFSLDPKGSYLLAGGLGGLGRSIAVWMVEHGARSLIFLSRSAGLNERDQAFFKELVSMGCVVSAIVGMTQNMEDVMKATASAPSPIKGVIQLAMVLRDKPIINMSHEEWATASLPKVQGTWNLHNALADQPLDFFFMSSSTVTIVNQPGQGNYNAANTFLEAFCQYRHSLGLPASVLNICPIEDVGFVAENAAARKSLKARGHYFLQEQDFLDYLQLSILNSSPSASITLGTPSGQLPTATSAWKNTGQIIMGLRSDLHPDDPNNRTHWRRDRRLGIYHNIKNTNTVDHTASDSQLKQFLSRCAANPKMLDQADSEALLAQEINAKVYSLMLKEAESVDMEMGLGAMGVDSLMAIELRKWWKRAFGLEMSILEIMGLDTIGELSRVTAQRLKAKLGGVE</sequence>
<dbReference type="GO" id="GO:0006633">
    <property type="term" value="P:fatty acid biosynthetic process"/>
    <property type="evidence" value="ECO:0007669"/>
    <property type="project" value="InterPro"/>
</dbReference>
<feature type="active site" description="Proton acceptor; for dehydratase activity" evidence="8">
    <location>
        <position position="982"/>
    </location>
</feature>
<dbReference type="Gene3D" id="3.40.47.10">
    <property type="match status" value="1"/>
</dbReference>
<dbReference type="PANTHER" id="PTHR43775">
    <property type="entry name" value="FATTY ACID SYNTHASE"/>
    <property type="match status" value="1"/>
</dbReference>
<dbReference type="InterPro" id="IPR050091">
    <property type="entry name" value="PKS_NRPS_Biosynth_Enz"/>
</dbReference>
<dbReference type="CDD" id="cd00833">
    <property type="entry name" value="PKS"/>
    <property type="match status" value="1"/>
</dbReference>
<evidence type="ECO:0000256" key="8">
    <source>
        <dbReference type="PROSITE-ProRule" id="PRU01363"/>
    </source>
</evidence>
<dbReference type="InterPro" id="IPR020807">
    <property type="entry name" value="PKS_DH"/>
</dbReference>
<dbReference type="Gene3D" id="3.40.366.10">
    <property type="entry name" value="Malonyl-Coenzyme A Acyl Carrier Protein, domain 2"/>
    <property type="match status" value="1"/>
</dbReference>
<dbReference type="InterPro" id="IPR002364">
    <property type="entry name" value="Quin_OxRdtase/zeta-crystal_CS"/>
</dbReference>
<keyword evidence="14" id="KW-1185">Reference proteome</keyword>
<evidence type="ECO:0000313" key="14">
    <source>
        <dbReference type="Proteomes" id="UP000664534"/>
    </source>
</evidence>
<dbReference type="CDD" id="cd02440">
    <property type="entry name" value="AdoMet_MTases"/>
    <property type="match status" value="1"/>
</dbReference>
<dbReference type="GO" id="GO:0008270">
    <property type="term" value="F:zinc ion binding"/>
    <property type="evidence" value="ECO:0007669"/>
    <property type="project" value="InterPro"/>
</dbReference>
<dbReference type="InterPro" id="IPR018201">
    <property type="entry name" value="Ketoacyl_synth_AS"/>
</dbReference>
<dbReference type="InterPro" id="IPR013217">
    <property type="entry name" value="Methyltransf_12"/>
</dbReference>
<dbReference type="OrthoDB" id="329835at2759"/>
<dbReference type="SUPFAM" id="SSF55048">
    <property type="entry name" value="Probable ACP-binding domain of malonyl-CoA ACP transacylase"/>
    <property type="match status" value="1"/>
</dbReference>
<keyword evidence="1" id="KW-0596">Phosphopantetheine</keyword>
<feature type="active site" description="Proton donor; for dehydratase activity" evidence="8">
    <location>
        <position position="1148"/>
    </location>
</feature>
<dbReference type="GO" id="GO:0004312">
    <property type="term" value="F:fatty acid synthase activity"/>
    <property type="evidence" value="ECO:0007669"/>
    <property type="project" value="TreeGrafter"/>
</dbReference>
<dbReference type="SUPFAM" id="SSF51735">
    <property type="entry name" value="NAD(P)-binding Rossmann-fold domains"/>
    <property type="match status" value="2"/>
</dbReference>
<dbReference type="InterPro" id="IPR032821">
    <property type="entry name" value="PKS_assoc"/>
</dbReference>
<dbReference type="PROSITE" id="PS50075">
    <property type="entry name" value="CARRIER"/>
    <property type="match status" value="1"/>
</dbReference>
<dbReference type="InterPro" id="IPR020843">
    <property type="entry name" value="ER"/>
</dbReference>
<dbReference type="GO" id="GO:0016491">
    <property type="term" value="F:oxidoreductase activity"/>
    <property type="evidence" value="ECO:0007669"/>
    <property type="project" value="InterPro"/>
</dbReference>
<evidence type="ECO:0000256" key="1">
    <source>
        <dbReference type="ARBA" id="ARBA00022450"/>
    </source>
</evidence>
<dbReference type="InterPro" id="IPR014030">
    <property type="entry name" value="Ketoacyl_synth_N"/>
</dbReference>
<dbReference type="SMART" id="SM00829">
    <property type="entry name" value="PKS_ER"/>
    <property type="match status" value="1"/>
</dbReference>
<accession>A0A8H3EGI4</accession>
<protein>
    <recommendedName>
        <fullName evidence="15">Reducing type I polyketide synthase</fullName>
    </recommendedName>
</protein>
<dbReference type="Gene3D" id="3.10.129.110">
    <property type="entry name" value="Polyketide synthase dehydratase"/>
    <property type="match status" value="1"/>
</dbReference>
<dbReference type="Pfam" id="PF21089">
    <property type="entry name" value="PKS_DH_N"/>
    <property type="match status" value="1"/>
</dbReference>
<dbReference type="InterPro" id="IPR036291">
    <property type="entry name" value="NAD(P)-bd_dom_sf"/>
</dbReference>
<evidence type="ECO:0000259" key="12">
    <source>
        <dbReference type="PROSITE" id="PS52019"/>
    </source>
</evidence>
<dbReference type="InterPro" id="IPR013968">
    <property type="entry name" value="PKS_KR"/>
</dbReference>
<dbReference type="GO" id="GO:0032259">
    <property type="term" value="P:methylation"/>
    <property type="evidence" value="ECO:0007669"/>
    <property type="project" value="UniProtKB-KW"/>
</dbReference>
<dbReference type="GO" id="GO:1901336">
    <property type="term" value="P:lactone biosynthetic process"/>
    <property type="evidence" value="ECO:0007669"/>
    <property type="project" value="UniProtKB-ARBA"/>
</dbReference>
<dbReference type="Gene3D" id="3.90.180.10">
    <property type="entry name" value="Medium-chain alcohol dehydrogenases, catalytic domain"/>
    <property type="match status" value="1"/>
</dbReference>
<name>A0A8H3EGI4_9LECA</name>
<evidence type="ECO:0000259" key="11">
    <source>
        <dbReference type="PROSITE" id="PS52004"/>
    </source>
</evidence>
<dbReference type="Pfam" id="PF08659">
    <property type="entry name" value="KR"/>
    <property type="match status" value="1"/>
</dbReference>